<dbReference type="InterPro" id="IPR029058">
    <property type="entry name" value="AB_hydrolase_fold"/>
</dbReference>
<dbReference type="RefSeq" id="WP_381444905.1">
    <property type="nucleotide sequence ID" value="NZ_JBHSNP010000025.1"/>
</dbReference>
<dbReference type="PANTHER" id="PTHR48081">
    <property type="entry name" value="AB HYDROLASE SUPERFAMILY PROTEIN C4A8.06C"/>
    <property type="match status" value="1"/>
</dbReference>
<comment type="caution">
    <text evidence="3">The sequence shown here is derived from an EMBL/GenBank/DDBJ whole genome shotgun (WGS) entry which is preliminary data.</text>
</comment>
<name>A0ABW0TXP2_9BACL</name>
<proteinExistence type="predicted"/>
<dbReference type="Pfam" id="PF20434">
    <property type="entry name" value="BD-FAE"/>
    <property type="match status" value="1"/>
</dbReference>
<reference evidence="4" key="1">
    <citation type="journal article" date="2019" name="Int. J. Syst. Evol. Microbiol.">
        <title>The Global Catalogue of Microorganisms (GCM) 10K type strain sequencing project: providing services to taxonomists for standard genome sequencing and annotation.</title>
        <authorList>
            <consortium name="The Broad Institute Genomics Platform"/>
            <consortium name="The Broad Institute Genome Sequencing Center for Infectious Disease"/>
            <person name="Wu L."/>
            <person name="Ma J."/>
        </authorList>
    </citation>
    <scope>NUCLEOTIDE SEQUENCE [LARGE SCALE GENOMIC DNA]</scope>
    <source>
        <strain evidence="4">KACC 11299</strain>
    </source>
</reference>
<dbReference type="Proteomes" id="UP001596071">
    <property type="component" value="Unassembled WGS sequence"/>
</dbReference>
<accession>A0ABW0TXP2</accession>
<keyword evidence="4" id="KW-1185">Reference proteome</keyword>
<protein>
    <submittedName>
        <fullName evidence="3">Alpha/beta hydrolase</fullName>
    </submittedName>
</protein>
<sequence>MSKTTVIYKQKENFELKADFYPADESSRPVIVYIHGGGLLWGSREDMKPEQIDFYHQAGFNIFSIDYRLAPESKLPAIREDIIDALDWIGNEGTKQFDYDPEKIAVIGSSAGGFLSLLTGTFPNKPKAIVSFYGYGDITGDWAVKPSPHYAAMTNVPRELAKMLVSNEIISVGPIEKRYALYMYARQHGVWIEELSGLIPVLAKDELSTYCPLFNIQPDYPPTLLLHGTKDEDVPYEQSVFMAEGLQQNGVDNKLITIPDGKHSFDEDWQNPIVQHAFEEVINFLNDELK</sequence>
<dbReference type="InterPro" id="IPR049492">
    <property type="entry name" value="BD-FAE-like_dom"/>
</dbReference>
<dbReference type="InterPro" id="IPR050300">
    <property type="entry name" value="GDXG_lipolytic_enzyme"/>
</dbReference>
<evidence type="ECO:0000256" key="1">
    <source>
        <dbReference type="ARBA" id="ARBA00022801"/>
    </source>
</evidence>
<keyword evidence="1 3" id="KW-0378">Hydrolase</keyword>
<organism evidence="3 4">
    <name type="scientific">Sporosarcina koreensis</name>
    <dbReference type="NCBI Taxonomy" id="334735"/>
    <lineage>
        <taxon>Bacteria</taxon>
        <taxon>Bacillati</taxon>
        <taxon>Bacillota</taxon>
        <taxon>Bacilli</taxon>
        <taxon>Bacillales</taxon>
        <taxon>Caryophanaceae</taxon>
        <taxon>Sporosarcina</taxon>
    </lineage>
</organism>
<dbReference type="GO" id="GO:0016787">
    <property type="term" value="F:hydrolase activity"/>
    <property type="evidence" value="ECO:0007669"/>
    <property type="project" value="UniProtKB-KW"/>
</dbReference>
<dbReference type="EMBL" id="JBHSNP010000025">
    <property type="protein sequence ID" value="MFC5603815.1"/>
    <property type="molecule type" value="Genomic_DNA"/>
</dbReference>
<evidence type="ECO:0000259" key="2">
    <source>
        <dbReference type="Pfam" id="PF20434"/>
    </source>
</evidence>
<dbReference type="Gene3D" id="3.40.50.1820">
    <property type="entry name" value="alpha/beta hydrolase"/>
    <property type="match status" value="1"/>
</dbReference>
<dbReference type="SUPFAM" id="SSF53474">
    <property type="entry name" value="alpha/beta-Hydrolases"/>
    <property type="match status" value="1"/>
</dbReference>
<evidence type="ECO:0000313" key="3">
    <source>
        <dbReference type="EMBL" id="MFC5603815.1"/>
    </source>
</evidence>
<evidence type="ECO:0000313" key="4">
    <source>
        <dbReference type="Proteomes" id="UP001596071"/>
    </source>
</evidence>
<feature type="domain" description="BD-FAE-like" evidence="2">
    <location>
        <begin position="24"/>
        <end position="244"/>
    </location>
</feature>
<dbReference type="PANTHER" id="PTHR48081:SF3">
    <property type="entry name" value="ALPHA_BETA HYDROLASE FOLD-3 DOMAIN-CONTAINING PROTEIN"/>
    <property type="match status" value="1"/>
</dbReference>
<gene>
    <name evidence="3" type="ORF">ACFPTP_11340</name>
</gene>